<gene>
    <name evidence="4" type="ORF">ON006_20425</name>
</gene>
<reference evidence="4" key="1">
    <citation type="submission" date="2022-11" db="EMBL/GenBank/DDBJ databases">
        <title>Dyadobacter pollutisoli sp. nov., isolated from plastic dumped soil.</title>
        <authorList>
            <person name="Kim J.M."/>
            <person name="Kim K.R."/>
            <person name="Lee J.K."/>
            <person name="Hao L."/>
            <person name="Jeon C.O."/>
        </authorList>
    </citation>
    <scope>NUCLEOTIDE SEQUENCE</scope>
    <source>
        <strain evidence="4">U1</strain>
    </source>
</reference>
<dbReference type="Gene3D" id="2.60.40.1180">
    <property type="entry name" value="Golgi alpha-mannosidase II"/>
    <property type="match status" value="1"/>
</dbReference>
<dbReference type="PANTHER" id="PTHR31084:SF0">
    <property type="entry name" value="ALPHA-L-FUCOSIDASE 2"/>
    <property type="match status" value="1"/>
</dbReference>
<evidence type="ECO:0000313" key="4">
    <source>
        <dbReference type="EMBL" id="WAC10115.1"/>
    </source>
</evidence>
<dbReference type="SUPFAM" id="SSF48208">
    <property type="entry name" value="Six-hairpin glycosidases"/>
    <property type="match status" value="1"/>
</dbReference>
<dbReference type="InterPro" id="IPR029010">
    <property type="entry name" value="ThuA-like"/>
</dbReference>
<feature type="domain" description="ThuA-like" evidence="2">
    <location>
        <begin position="800"/>
        <end position="992"/>
    </location>
</feature>
<dbReference type="GO" id="GO:0004560">
    <property type="term" value="F:alpha-L-fucosidase activity"/>
    <property type="evidence" value="ECO:0007669"/>
    <property type="project" value="TreeGrafter"/>
</dbReference>
<keyword evidence="1" id="KW-0732">Signal</keyword>
<dbReference type="InterPro" id="IPR012341">
    <property type="entry name" value="6hp_glycosidase-like_sf"/>
</dbReference>
<dbReference type="GO" id="GO:0005975">
    <property type="term" value="P:carbohydrate metabolic process"/>
    <property type="evidence" value="ECO:0007669"/>
    <property type="project" value="InterPro"/>
</dbReference>
<dbReference type="InterPro" id="IPR013780">
    <property type="entry name" value="Glyco_hydro_b"/>
</dbReference>
<dbReference type="EMBL" id="CP112998">
    <property type="protein sequence ID" value="WAC10115.1"/>
    <property type="molecule type" value="Genomic_DNA"/>
</dbReference>
<dbReference type="PANTHER" id="PTHR31084">
    <property type="entry name" value="ALPHA-L-FUCOSIDASE 2"/>
    <property type="match status" value="1"/>
</dbReference>
<dbReference type="InterPro" id="IPR008928">
    <property type="entry name" value="6-hairpin_glycosidase_sf"/>
</dbReference>
<organism evidence="4 5">
    <name type="scientific">Dyadobacter pollutisoli</name>
    <dbReference type="NCBI Taxonomy" id="2910158"/>
    <lineage>
        <taxon>Bacteria</taxon>
        <taxon>Pseudomonadati</taxon>
        <taxon>Bacteroidota</taxon>
        <taxon>Cytophagia</taxon>
        <taxon>Cytophagales</taxon>
        <taxon>Spirosomataceae</taxon>
        <taxon>Dyadobacter</taxon>
    </lineage>
</organism>
<proteinExistence type="predicted"/>
<evidence type="ECO:0000256" key="1">
    <source>
        <dbReference type="SAM" id="SignalP"/>
    </source>
</evidence>
<feature type="signal peptide" evidence="1">
    <location>
        <begin position="1"/>
        <end position="29"/>
    </location>
</feature>
<dbReference type="InterPro" id="IPR054363">
    <property type="entry name" value="GH95_cat"/>
</dbReference>
<accession>A0A9E8N5F9</accession>
<feature type="domain" description="Glycosyl hydrolase family 95 catalytic" evidence="3">
    <location>
        <begin position="282"/>
        <end position="545"/>
    </location>
</feature>
<evidence type="ECO:0000259" key="3">
    <source>
        <dbReference type="Pfam" id="PF22124"/>
    </source>
</evidence>
<keyword evidence="5" id="KW-1185">Reference proteome</keyword>
<evidence type="ECO:0000313" key="5">
    <source>
        <dbReference type="Proteomes" id="UP001164653"/>
    </source>
</evidence>
<dbReference type="Gene3D" id="1.50.10.10">
    <property type="match status" value="1"/>
</dbReference>
<dbReference type="InterPro" id="IPR029062">
    <property type="entry name" value="Class_I_gatase-like"/>
</dbReference>
<dbReference type="RefSeq" id="WP_244823709.1">
    <property type="nucleotide sequence ID" value="NZ_CP112998.1"/>
</dbReference>
<protein>
    <submittedName>
        <fullName evidence="4">ThuA domain-containing protein</fullName>
    </submittedName>
</protein>
<dbReference type="Pfam" id="PF22124">
    <property type="entry name" value="Glyco_hydro_95_cat"/>
    <property type="match status" value="1"/>
</dbReference>
<evidence type="ECO:0000259" key="2">
    <source>
        <dbReference type="Pfam" id="PF06283"/>
    </source>
</evidence>
<dbReference type="Proteomes" id="UP001164653">
    <property type="component" value="Chromosome"/>
</dbReference>
<dbReference type="AlphaFoldDB" id="A0A9E8N5F9"/>
<dbReference type="Gene3D" id="3.40.50.880">
    <property type="match status" value="1"/>
</dbReference>
<feature type="chain" id="PRO_5038791013" evidence="1">
    <location>
        <begin position="30"/>
        <end position="999"/>
    </location>
</feature>
<name>A0A9E8N5F9_9BACT</name>
<dbReference type="SUPFAM" id="SSF52317">
    <property type="entry name" value="Class I glutamine amidotransferase-like"/>
    <property type="match status" value="1"/>
</dbReference>
<dbReference type="Pfam" id="PF06283">
    <property type="entry name" value="ThuA"/>
    <property type="match status" value="1"/>
</dbReference>
<sequence>MNHIFRTTTMQRICLLTIILLCFLREGNAQDGNARQIYAGRYKAIFTSPPAKVPTSKTPDGPLAGNGDIGLTLGGKPDKLVFYLGKNDFWRAYPVYPGGGIALPGWLEMNIPALSGADYYAEQIQDKAEIVAKFAKNDLSVRVNTWVSATANTVVVELESDKASSMNFALKAAEGNTSVNASGVEGNAYWVTRSFENTPMLAWPSHVAMAVKVLGAKPDKTGNVDLKPNTKVTLVVAMYTNFDAKDWKQKAIKVANTATETTINQLRKDHYAWWERFWEESEVQIGDPFLEKYYYASQYLFGATSRGNKFAPGIWGPFITKDSAAWGGDYHLNYNYQAPYWASYSSNHIDETDNFDKPLLDYMEHGKEHAKALLGIRGIYYPVGIGPLGLVTTRWPLTPDEMEKRYASRENTIDGGYKFLGQKVNAVFSVGNMLMRFYSTYDAAYARKVYPYMLECANFWEDYLKFENGRYVIQMDHYNEVMPNLKNKGQWRQLLGDFNSTLSVGLVKMLFKGMIDVSTFLKVDTARVQKWQHIVDHMSKFTIGEVDGQPSLKNVETSPSPTHSRVEGLARVSIHGLILPSGICGPKTDSAFNRILLGDIGRWKDKMKGPGEWANTLGNGIETCFPAAVRVGYDADEIMRQLTDRIKRQSLPNLWITAEGGGIETLSAVPLTINEMMMQSYEGILRVFPNWNKAKNASFNQLRAYGAFLVSSQLEQGEIKFVKLLSEAGRPCIVENPWPGHSVQLLRNGQKAERLSGSQFSFPTKRGERLEMVKIQAQHKSRLLIITGGHGFKKVQFYNMLDSLGDFSYDKIEQPKANELIASPEVDKYDALVFYDLADSITAPQKRAYLQLLKKGKAMIFLHHAMVSYQKWDKFQEILGGRYYADPVVVNGDTLRSTYQHGVVIPVKIEDRNHPITRGLSDFEIYDEVYGNFGTQPTIRPLLSTTHPQSSKYIAWTNPFGGSEVLFIQLGHGPETFANPNYRKLLRQGIEWSIRKHAR</sequence>
<dbReference type="KEGG" id="dpf:ON006_20425"/>